<gene>
    <name evidence="10" type="primary">nuoL</name>
    <name evidence="10" type="ORF">JAO82_10045</name>
</gene>
<dbReference type="NCBIfam" id="NF005141">
    <property type="entry name" value="PRK06590.1"/>
    <property type="match status" value="1"/>
</dbReference>
<dbReference type="InterPro" id="IPR018393">
    <property type="entry name" value="NADHpl_OxRdtase_5_subgr"/>
</dbReference>
<feature type="transmembrane region" description="Helical" evidence="7">
    <location>
        <begin position="385"/>
        <end position="407"/>
    </location>
</feature>
<feature type="transmembrane region" description="Helical" evidence="7">
    <location>
        <begin position="258"/>
        <end position="276"/>
    </location>
</feature>
<dbReference type="GO" id="GO:0008137">
    <property type="term" value="F:NADH dehydrogenase (ubiquinone) activity"/>
    <property type="evidence" value="ECO:0007669"/>
    <property type="project" value="InterPro"/>
</dbReference>
<keyword evidence="5 7" id="KW-0472">Membrane</keyword>
<comment type="caution">
    <text evidence="10">The sequence shown here is derived from an EMBL/GenBank/DDBJ whole genome shotgun (WGS) entry which is preliminary data.</text>
</comment>
<feature type="transmembrane region" description="Helical" evidence="7">
    <location>
        <begin position="427"/>
        <end position="452"/>
    </location>
</feature>
<feature type="transmembrane region" description="Helical" evidence="7">
    <location>
        <begin position="344"/>
        <end position="364"/>
    </location>
</feature>
<dbReference type="GO" id="GO:0003954">
    <property type="term" value="F:NADH dehydrogenase activity"/>
    <property type="evidence" value="ECO:0007669"/>
    <property type="project" value="TreeGrafter"/>
</dbReference>
<comment type="subcellular location">
    <subcellularLocation>
        <location evidence="2">Endomembrane system</location>
        <topology evidence="2">Multi-pass membrane protein</topology>
    </subcellularLocation>
    <subcellularLocation>
        <location evidence="6">Membrane</location>
        <topology evidence="6">Multi-pass membrane protein</topology>
    </subcellularLocation>
</comment>
<feature type="transmembrane region" description="Helical" evidence="7">
    <location>
        <begin position="288"/>
        <end position="309"/>
    </location>
</feature>
<evidence type="ECO:0000256" key="3">
    <source>
        <dbReference type="ARBA" id="ARBA00022692"/>
    </source>
</evidence>
<dbReference type="NCBIfam" id="TIGR01974">
    <property type="entry name" value="NDH_I_L"/>
    <property type="match status" value="1"/>
</dbReference>
<sequence length="683" mass="74747">METIILFAPLVGALICGFGWKLIGETAALWISTGLLFLSALLSWVVFFGFDGVTEKIQILRFIESGALATEWAIRMDRLTAIMLIVITSVSALVHLYSFGYMADDPQWKEGESYKPRFFAYLSFFTFAMLALVTADNLIQMFFGWEGVGVASYLLIGFYYRKPSANAAAIKAFVVNRVGDFGFALAMFAIFFLVDSIKFDDVFAYAPTLAETQLTFLWTEWSAANLIAFLLFIGAMGKSAQLFLHTWLPDAMEGPTPVSALIHAATMVTAGVFLVSRMSPLMEFAPEAMMFVTVIGASTAFFAATVGLVQTDIKRVIAYSTCSQLGYMFVAAGVGMYSAAMFHLFTHAFFKALLFLGAGSVIHAMHHEQDMMNYGGLRKKIPYTFWAMMIGTLAITGVGIPLTQIGFAGFLSKDAIIESAWAGGSGYGFWLLVSAAALTSFYSWRLIFLTFFGKPRGDQETHDNAHESPMTMLIPLGALSVGAVFAGMIWYGSFFGHADQVGKFYGIPMAEAVAEDGAGAADGAHHYVFAGQPGEGALYIAQDNHVLEEAHAAPVWVKVSPFVAMLGGLIMAVWFYIVNPSLPGRLAATQRPLYLFFKNKWYFDELYDVIFVRPAIGVGRLFWRRGDGNVIDGFLNGVAMGIVPFFTKLAGRAQSGFIFTYAFWMVLGIVALVTWMSIGGGVQ</sequence>
<name>A0A934M225_9RHOB</name>
<dbReference type="RefSeq" id="WP_198686244.1">
    <property type="nucleotide sequence ID" value="NZ_JAEIJD010000007.1"/>
</dbReference>
<feature type="transmembrane region" description="Helical" evidence="7">
    <location>
        <begin position="172"/>
        <end position="194"/>
    </location>
</feature>
<comment type="function">
    <text evidence="1">NDH-1 shuttles electrons from NADH, via FMN and iron-sulfur (Fe-S) centers, to quinones in the respiratory chain. The immediate electron acceptor for the enzyme in this species is believed to be ubiquinone. Couples the redox reaction to proton translocation (for every two electrons transferred, four hydrogen ions are translocated across the cytoplasmic membrane), and thus conserves the redox energy in a proton gradient.</text>
</comment>
<dbReference type="Proteomes" id="UP000613255">
    <property type="component" value="Unassembled WGS sequence"/>
</dbReference>
<evidence type="ECO:0000256" key="6">
    <source>
        <dbReference type="RuleBase" id="RU000320"/>
    </source>
</evidence>
<evidence type="ECO:0000313" key="11">
    <source>
        <dbReference type="Proteomes" id="UP000613255"/>
    </source>
</evidence>
<feature type="transmembrane region" description="Helical" evidence="7">
    <location>
        <begin position="118"/>
        <end position="135"/>
    </location>
</feature>
<dbReference type="PRINTS" id="PR01434">
    <property type="entry name" value="NADHDHGNASE5"/>
</dbReference>
<feature type="transmembrane region" description="Helical" evidence="7">
    <location>
        <begin position="141"/>
        <end position="160"/>
    </location>
</feature>
<dbReference type="GO" id="GO:0015990">
    <property type="term" value="P:electron transport coupled proton transport"/>
    <property type="evidence" value="ECO:0007669"/>
    <property type="project" value="TreeGrafter"/>
</dbReference>
<dbReference type="EMBL" id="JAEIJD010000007">
    <property type="protein sequence ID" value="MBI6630221.1"/>
    <property type="molecule type" value="Genomic_DNA"/>
</dbReference>
<evidence type="ECO:0000259" key="9">
    <source>
        <dbReference type="Pfam" id="PF00662"/>
    </source>
</evidence>
<feature type="transmembrane region" description="Helical" evidence="7">
    <location>
        <begin position="658"/>
        <end position="678"/>
    </location>
</feature>
<dbReference type="PRINTS" id="PR01435">
    <property type="entry name" value="NPOXDRDTASE5"/>
</dbReference>
<dbReference type="InterPro" id="IPR001516">
    <property type="entry name" value="Proton_antipo_N"/>
</dbReference>
<keyword evidence="4 7" id="KW-1133">Transmembrane helix</keyword>
<evidence type="ECO:0000259" key="8">
    <source>
        <dbReference type="Pfam" id="PF00361"/>
    </source>
</evidence>
<dbReference type="GO" id="GO:0016020">
    <property type="term" value="C:membrane"/>
    <property type="evidence" value="ECO:0007669"/>
    <property type="project" value="UniProtKB-SubCell"/>
</dbReference>
<accession>A0A934M225</accession>
<feature type="transmembrane region" description="Helical" evidence="7">
    <location>
        <begin position="214"/>
        <end position="237"/>
    </location>
</feature>
<evidence type="ECO:0000313" key="10">
    <source>
        <dbReference type="EMBL" id="MBI6630221.1"/>
    </source>
</evidence>
<dbReference type="AlphaFoldDB" id="A0A934M225"/>
<evidence type="ECO:0000256" key="4">
    <source>
        <dbReference type="ARBA" id="ARBA00022989"/>
    </source>
</evidence>
<feature type="transmembrane region" description="Helical" evidence="7">
    <location>
        <begin position="473"/>
        <end position="491"/>
    </location>
</feature>
<dbReference type="GO" id="GO:0012505">
    <property type="term" value="C:endomembrane system"/>
    <property type="evidence" value="ECO:0007669"/>
    <property type="project" value="UniProtKB-SubCell"/>
</dbReference>
<dbReference type="GO" id="GO:0042773">
    <property type="term" value="P:ATP synthesis coupled electron transport"/>
    <property type="evidence" value="ECO:0007669"/>
    <property type="project" value="InterPro"/>
</dbReference>
<feature type="transmembrane region" description="Helical" evidence="7">
    <location>
        <begin position="555"/>
        <end position="577"/>
    </location>
</feature>
<reference evidence="10" key="1">
    <citation type="submission" date="2020-12" db="EMBL/GenBank/DDBJ databases">
        <title>Pontibaca salina gen. nov., sp. nov., isolated from marine sediment.</title>
        <authorList>
            <person name="Bo J."/>
            <person name="Wang S."/>
            <person name="Song X."/>
            <person name="Du Z."/>
        </authorList>
    </citation>
    <scope>NUCLEOTIDE SEQUENCE</scope>
    <source>
        <strain evidence="10">S1109L</strain>
    </source>
</reference>
<dbReference type="InterPro" id="IPR001750">
    <property type="entry name" value="ND/Mrp_TM"/>
</dbReference>
<evidence type="ECO:0000256" key="5">
    <source>
        <dbReference type="ARBA" id="ARBA00023136"/>
    </source>
</evidence>
<dbReference type="PANTHER" id="PTHR42829">
    <property type="entry name" value="NADH-UBIQUINONE OXIDOREDUCTASE CHAIN 5"/>
    <property type="match status" value="1"/>
</dbReference>
<dbReference type="Pfam" id="PF00662">
    <property type="entry name" value="Proton_antipo_N"/>
    <property type="match status" value="1"/>
</dbReference>
<evidence type="ECO:0000256" key="1">
    <source>
        <dbReference type="ARBA" id="ARBA00002378"/>
    </source>
</evidence>
<feature type="transmembrane region" description="Helical" evidence="7">
    <location>
        <begin position="316"/>
        <end position="338"/>
    </location>
</feature>
<dbReference type="PANTHER" id="PTHR42829:SF2">
    <property type="entry name" value="NADH-UBIQUINONE OXIDOREDUCTASE CHAIN 5"/>
    <property type="match status" value="1"/>
</dbReference>
<feature type="transmembrane region" description="Helical" evidence="7">
    <location>
        <begin position="29"/>
        <end position="50"/>
    </location>
</feature>
<feature type="domain" description="NADH:quinone oxidoreductase/Mrp antiporter transmembrane" evidence="8">
    <location>
        <begin position="135"/>
        <end position="438"/>
    </location>
</feature>
<feature type="transmembrane region" description="Helical" evidence="7">
    <location>
        <begin position="80"/>
        <end position="97"/>
    </location>
</feature>
<feature type="domain" description="NADH-Ubiquinone oxidoreductase (complex I) chain 5 N-terminal" evidence="9">
    <location>
        <begin position="63"/>
        <end position="108"/>
    </location>
</feature>
<keyword evidence="3 6" id="KW-0812">Transmembrane</keyword>
<evidence type="ECO:0000256" key="2">
    <source>
        <dbReference type="ARBA" id="ARBA00004127"/>
    </source>
</evidence>
<evidence type="ECO:0000256" key="7">
    <source>
        <dbReference type="SAM" id="Phobius"/>
    </source>
</evidence>
<organism evidence="10 11">
    <name type="scientific">Pontibaca salina</name>
    <dbReference type="NCBI Taxonomy" id="2795731"/>
    <lineage>
        <taxon>Bacteria</taxon>
        <taxon>Pseudomonadati</taxon>
        <taxon>Pseudomonadota</taxon>
        <taxon>Alphaproteobacteria</taxon>
        <taxon>Rhodobacterales</taxon>
        <taxon>Roseobacteraceae</taxon>
        <taxon>Pontibaca</taxon>
    </lineage>
</organism>
<dbReference type="Pfam" id="PF00361">
    <property type="entry name" value="Proton_antipo_M"/>
    <property type="match status" value="1"/>
</dbReference>
<keyword evidence="11" id="KW-1185">Reference proteome</keyword>
<proteinExistence type="predicted"/>
<protein>
    <submittedName>
        <fullName evidence="10">NADH-quinone oxidoreductase subunit L</fullName>
    </submittedName>
</protein>
<dbReference type="Gene3D" id="1.20.5.2700">
    <property type="match status" value="1"/>
</dbReference>
<dbReference type="InterPro" id="IPR003945">
    <property type="entry name" value="NU5C-like"/>
</dbReference>